<feature type="region of interest" description="Disordered" evidence="2">
    <location>
        <begin position="193"/>
        <end position="215"/>
    </location>
</feature>
<keyword evidence="1" id="KW-0175">Coiled coil</keyword>
<feature type="region of interest" description="Disordered" evidence="2">
    <location>
        <begin position="422"/>
        <end position="441"/>
    </location>
</feature>
<organism evidence="3 4">
    <name type="scientific">Calocera cornea HHB12733</name>
    <dbReference type="NCBI Taxonomy" id="1353952"/>
    <lineage>
        <taxon>Eukaryota</taxon>
        <taxon>Fungi</taxon>
        <taxon>Dikarya</taxon>
        <taxon>Basidiomycota</taxon>
        <taxon>Agaricomycotina</taxon>
        <taxon>Dacrymycetes</taxon>
        <taxon>Dacrymycetales</taxon>
        <taxon>Dacrymycetaceae</taxon>
        <taxon>Calocera</taxon>
    </lineage>
</organism>
<dbReference type="OrthoDB" id="3045711at2759"/>
<feature type="compositionally biased region" description="Basic residues" evidence="2">
    <location>
        <begin position="107"/>
        <end position="116"/>
    </location>
</feature>
<feature type="region of interest" description="Disordered" evidence="2">
    <location>
        <begin position="96"/>
        <end position="136"/>
    </location>
</feature>
<proteinExistence type="predicted"/>
<dbReference type="EMBL" id="KV424162">
    <property type="protein sequence ID" value="KZT50541.1"/>
    <property type="molecule type" value="Genomic_DNA"/>
</dbReference>
<protein>
    <submittedName>
        <fullName evidence="3">Uncharacterized protein</fullName>
    </submittedName>
</protein>
<accession>A0A165CBM8</accession>
<gene>
    <name evidence="3" type="ORF">CALCODRAFT_536114</name>
</gene>
<evidence type="ECO:0000313" key="3">
    <source>
        <dbReference type="EMBL" id="KZT50541.1"/>
    </source>
</evidence>
<feature type="region of interest" description="Disordered" evidence="2">
    <location>
        <begin position="44"/>
        <end position="81"/>
    </location>
</feature>
<evidence type="ECO:0000313" key="4">
    <source>
        <dbReference type="Proteomes" id="UP000076842"/>
    </source>
</evidence>
<feature type="compositionally biased region" description="Basic and acidic residues" evidence="2">
    <location>
        <begin position="96"/>
        <end position="106"/>
    </location>
</feature>
<dbReference type="AlphaFoldDB" id="A0A165CBM8"/>
<keyword evidence="4" id="KW-1185">Reference proteome</keyword>
<evidence type="ECO:0000256" key="1">
    <source>
        <dbReference type="SAM" id="Coils"/>
    </source>
</evidence>
<feature type="coiled-coil region" evidence="1">
    <location>
        <begin position="321"/>
        <end position="348"/>
    </location>
</feature>
<name>A0A165CBM8_9BASI</name>
<feature type="compositionally biased region" description="Polar residues" evidence="2">
    <location>
        <begin position="61"/>
        <end position="77"/>
    </location>
</feature>
<dbReference type="Proteomes" id="UP000076842">
    <property type="component" value="Unassembled WGS sequence"/>
</dbReference>
<feature type="compositionally biased region" description="Low complexity" evidence="2">
    <location>
        <begin position="47"/>
        <end position="60"/>
    </location>
</feature>
<dbReference type="InParanoid" id="A0A165CBM8"/>
<sequence>MSFANCSSPSEEVLTVCRDLGIENWSVEKLITFKDLLITAAGVGQNASPPSSASPSISSSFMATPQRSPFSTTSSLPESPLDTMRELRELQQRVEIVEKRQSEPSTRKKHKPTRVRARNEDSEGDGNQAQPQGKTVHVGKLMRRELGGGEVHTCGYLIVRISHCSPLGRNSPVPQKKMREQLESMFGYDTDDEHCPMPSKTGPHLPPPPNPDDLRVEPNFKKPKSDPENLEILMTAAELVYKREQANPKCAVAEQYRKDWIHPDTLLDLGKAAWENLKDVWKDQERARDDGGAAKKKKESIGRRVQRRNTARALSMCWGRRLTFEQRMTQLEGALERLAEEHDLDQDDVKRAFAIDDWIGEDWSGDSDGEKSQKWRDMMFRAKKITNDEHLDPFLKVNERRRPEWMDKTYWETINKMADDFMKAPRPTRGKGKGKAGPSSMIKRVDCGRTIDLMPEDPPYRFMVDAEWQETEAASWKDWEVREGYPEGVPERVCLMLVGGDSGGM</sequence>
<evidence type="ECO:0000256" key="2">
    <source>
        <dbReference type="SAM" id="MobiDB-lite"/>
    </source>
</evidence>
<reference evidence="3 4" key="1">
    <citation type="journal article" date="2016" name="Mol. Biol. Evol.">
        <title>Comparative Genomics of Early-Diverging Mushroom-Forming Fungi Provides Insights into the Origins of Lignocellulose Decay Capabilities.</title>
        <authorList>
            <person name="Nagy L.G."/>
            <person name="Riley R."/>
            <person name="Tritt A."/>
            <person name="Adam C."/>
            <person name="Daum C."/>
            <person name="Floudas D."/>
            <person name="Sun H."/>
            <person name="Yadav J.S."/>
            <person name="Pangilinan J."/>
            <person name="Larsson K.H."/>
            <person name="Matsuura K."/>
            <person name="Barry K."/>
            <person name="Labutti K."/>
            <person name="Kuo R."/>
            <person name="Ohm R.A."/>
            <person name="Bhattacharya S.S."/>
            <person name="Shirouzu T."/>
            <person name="Yoshinaga Y."/>
            <person name="Martin F.M."/>
            <person name="Grigoriev I.V."/>
            <person name="Hibbett D.S."/>
        </authorList>
    </citation>
    <scope>NUCLEOTIDE SEQUENCE [LARGE SCALE GENOMIC DNA]</scope>
    <source>
        <strain evidence="3 4">HHB12733</strain>
    </source>
</reference>